<organism evidence="2 3">
    <name type="scientific">Psychrobacter saeujeotis</name>
    <dbReference type="NCBI Taxonomy" id="3143436"/>
    <lineage>
        <taxon>Bacteria</taxon>
        <taxon>Pseudomonadati</taxon>
        <taxon>Pseudomonadota</taxon>
        <taxon>Gammaproteobacteria</taxon>
        <taxon>Moraxellales</taxon>
        <taxon>Moraxellaceae</taxon>
        <taxon>Psychrobacter</taxon>
    </lineage>
</organism>
<dbReference type="Proteomes" id="UP001461960">
    <property type="component" value="Unassembled WGS sequence"/>
</dbReference>
<dbReference type="InterPro" id="IPR012171">
    <property type="entry name" value="Fatty_acid_desaturase"/>
</dbReference>
<dbReference type="GO" id="GO:0016491">
    <property type="term" value="F:oxidoreductase activity"/>
    <property type="evidence" value="ECO:0007669"/>
    <property type="project" value="UniProtKB-KW"/>
</dbReference>
<name>A0ABU9X8Z5_9GAMM</name>
<keyword evidence="2" id="KW-0560">Oxidoreductase</keyword>
<reference evidence="2 3" key="1">
    <citation type="submission" date="2024-05" db="EMBL/GenBank/DDBJ databases">
        <authorList>
            <person name="Kim H.-Y."/>
            <person name="Kim E."/>
            <person name="Cai Y."/>
            <person name="Yang S.-M."/>
            <person name="Lee W."/>
        </authorList>
    </citation>
    <scope>NUCLEOTIDE SEQUENCE [LARGE SCALE GENOMIC DNA]</scope>
    <source>
        <strain evidence="2 3">FBL11</strain>
    </source>
</reference>
<sequence length="447" mass="51178">MRLLPPMFSARSALPTTPIQPVVDKRWVAQTRYPTLSRAPLSKAQTELMAAELDVLYQSVMASLGAEDARYIQRIYAAVVYSEILARGLLAVAACPSSRRKQLSIWLLGTSLLSFSKILNNMELGHNVMHGQYDWIQHPHLNSQKFDWDIVCPAPLWQHSHNYLHHTFTNIVGRDHDVGYHLIRVTDEQPWTPSDRNNLLSTMILALGFEWAVAFHDIQISVDEYAHDAHLVDIMTPKSQALFDKIKRQIGKDYLVLPALSGLIFGARSAMTSVSGNVTANIVRNVWTWAVIFCGHFTEQAHIYTHLDDDESRGDWYTRQILGSSNITGRKWFHILTGHLSHQIEHHIYPDMPANHYTRVAPQVQEICKKYGLPYNTGSFGEQLTQVIKRIYHFSKPSNDERDSYLQTQMVMDKNNETNQAKTSLTVTRGLSRYLPPVVRHALFYYR</sequence>
<accession>A0ABU9X8Z5</accession>
<feature type="domain" description="Fatty acid desaturase" evidence="1">
    <location>
        <begin position="106"/>
        <end position="377"/>
    </location>
</feature>
<dbReference type="PANTHER" id="PTHR19353:SF84">
    <property type="entry name" value="ACYL-COA DELTA-9-DESATURASE, DESB"/>
    <property type="match status" value="1"/>
</dbReference>
<comment type="caution">
    <text evidence="2">The sequence shown here is derived from an EMBL/GenBank/DDBJ whole genome shotgun (WGS) entry which is preliminary data.</text>
</comment>
<protein>
    <submittedName>
        <fullName evidence="2">Acyl-CoA desaturase</fullName>
        <ecNumber evidence="2">1.14.19.-</ecNumber>
    </submittedName>
</protein>
<evidence type="ECO:0000313" key="3">
    <source>
        <dbReference type="Proteomes" id="UP001461960"/>
    </source>
</evidence>
<gene>
    <name evidence="2" type="ORF">AAIR29_09525</name>
</gene>
<evidence type="ECO:0000259" key="1">
    <source>
        <dbReference type="Pfam" id="PF00487"/>
    </source>
</evidence>
<dbReference type="EC" id="1.14.19.-" evidence="2"/>
<evidence type="ECO:0000313" key="2">
    <source>
        <dbReference type="EMBL" id="MEN2751872.1"/>
    </source>
</evidence>
<dbReference type="CDD" id="cd03506">
    <property type="entry name" value="Delta6-FADS-like"/>
    <property type="match status" value="1"/>
</dbReference>
<dbReference type="EMBL" id="JBDGHN010000005">
    <property type="protein sequence ID" value="MEN2751872.1"/>
    <property type="molecule type" value="Genomic_DNA"/>
</dbReference>
<dbReference type="RefSeq" id="WP_299218595.1">
    <property type="nucleotide sequence ID" value="NZ_JBDGHN010000005.1"/>
</dbReference>
<keyword evidence="3" id="KW-1185">Reference proteome</keyword>
<dbReference type="PANTHER" id="PTHR19353">
    <property type="entry name" value="FATTY ACID DESATURASE 2"/>
    <property type="match status" value="1"/>
</dbReference>
<dbReference type="InterPro" id="IPR005804">
    <property type="entry name" value="FA_desaturase_dom"/>
</dbReference>
<proteinExistence type="predicted"/>
<dbReference type="Pfam" id="PF00487">
    <property type="entry name" value="FA_desaturase"/>
    <property type="match status" value="1"/>
</dbReference>